<name>A0A0F5JSK4_9BURK</name>
<keyword evidence="2" id="KW-1185">Reference proteome</keyword>
<evidence type="ECO:0000313" key="1">
    <source>
        <dbReference type="EMBL" id="KKB60821.1"/>
    </source>
</evidence>
<proteinExistence type="predicted"/>
<comment type="caution">
    <text evidence="1">The sequence shown here is derived from an EMBL/GenBank/DDBJ whole genome shotgun (WGS) entry which is preliminary data.</text>
</comment>
<organism evidence="1 2">
    <name type="scientific">Robbsia andropogonis</name>
    <dbReference type="NCBI Taxonomy" id="28092"/>
    <lineage>
        <taxon>Bacteria</taxon>
        <taxon>Pseudomonadati</taxon>
        <taxon>Pseudomonadota</taxon>
        <taxon>Betaproteobacteria</taxon>
        <taxon>Burkholderiales</taxon>
        <taxon>Burkholderiaceae</taxon>
        <taxon>Robbsia</taxon>
    </lineage>
</organism>
<sequence length="65" mass="7590">MDLIDGLGPVSNEGLAHAVQRRKRLLRFSLRRDKPHRRVRGGLTDGFRVDEVIFIGFDERTDELW</sequence>
<dbReference type="PATRIC" id="fig|28092.6.peg.6389"/>
<evidence type="ECO:0000313" key="2">
    <source>
        <dbReference type="Proteomes" id="UP000033618"/>
    </source>
</evidence>
<reference evidence="1 2" key="1">
    <citation type="submission" date="2015-03" db="EMBL/GenBank/DDBJ databases">
        <title>Draft Genome Sequence of Burkholderia andropogonis type strain ICMP2807, isolated from Sorghum bicolor.</title>
        <authorList>
            <person name="Lopes-Santos L."/>
            <person name="Castro D.B."/>
            <person name="Ottoboni L.M."/>
            <person name="Park D."/>
            <person name="Weirc B.S."/>
            <person name="Destefano S.A."/>
        </authorList>
    </citation>
    <scope>NUCLEOTIDE SEQUENCE [LARGE SCALE GENOMIC DNA]</scope>
    <source>
        <strain evidence="1 2">ICMP2807</strain>
    </source>
</reference>
<protein>
    <submittedName>
        <fullName evidence="1">Uncharacterized protein</fullName>
    </submittedName>
</protein>
<dbReference type="AlphaFoldDB" id="A0A0F5JSK4"/>
<gene>
    <name evidence="1" type="ORF">WM40_26985</name>
</gene>
<dbReference type="Proteomes" id="UP000033618">
    <property type="component" value="Unassembled WGS sequence"/>
</dbReference>
<accession>A0A0F5JSK4</accession>
<dbReference type="EMBL" id="LAQU01000182">
    <property type="protein sequence ID" value="KKB60821.1"/>
    <property type="molecule type" value="Genomic_DNA"/>
</dbReference>